<dbReference type="PANTHER" id="PTHR48106">
    <property type="entry name" value="QUINONE OXIDOREDUCTASE PIG3-RELATED"/>
    <property type="match status" value="1"/>
</dbReference>
<keyword evidence="5" id="KW-1185">Reference proteome</keyword>
<dbReference type="Proteomes" id="UP000191135">
    <property type="component" value="Chromosome"/>
</dbReference>
<dbReference type="GO" id="GO:0004315">
    <property type="term" value="F:3-oxoacyl-[acyl-carrier-protein] synthase activity"/>
    <property type="evidence" value="ECO:0007669"/>
    <property type="project" value="UniProtKB-EC"/>
</dbReference>
<dbReference type="PANTHER" id="PTHR48106:SF8">
    <property type="entry name" value="OS02G0805600 PROTEIN"/>
    <property type="match status" value="1"/>
</dbReference>
<keyword evidence="1" id="KW-0521">NADP</keyword>
<dbReference type="SUPFAM" id="SSF51735">
    <property type="entry name" value="NAD(P)-binding Rossmann-fold domains"/>
    <property type="match status" value="1"/>
</dbReference>
<protein>
    <submittedName>
        <fullName evidence="4">Beta-ketoacyl-acyl-carrier-protein synthase I</fullName>
        <ecNumber evidence="4">2.3.1.41</ecNumber>
    </submittedName>
</protein>
<sequence length="332" mass="34567">MASDGSMRHVALGGFGAPDVMSIASGPRPTPGPGEVLVKVAAAGVNRPDVAQRQGNYPPPPGASPILGLEVAGTVAALGEGATGFAVGDRVCGLANGGGYAEFCILPEGQVLPAPDGMDDISAAALPETFFTVWANLFMMAGLEKGKSVLIHGGTSGIGTTAIQLAKAFGASTIFTTAGSAEKCAAAERLGADVAINYREKDFSEVIKETSGGVDIILDMIGGAYFQRNLSALSRDGCLSIIAFLGGPKVENANLMPIMLKRLKVTGSTMRPRTDAEKREIRDELLEKVWPLIAAGKVKPVIDRVFAFEDVVEAHRRMEGGDHIGKIVLSFD</sequence>
<reference evidence="4 5" key="1">
    <citation type="submission" date="2017-03" db="EMBL/GenBank/DDBJ databases">
        <title>Foreign affairs: Plasmid Transfer between Roseobacters and Rhizobia.</title>
        <authorList>
            <person name="Bartling P."/>
            <person name="Bunk B."/>
            <person name="Overmann J."/>
            <person name="Brinkmann H."/>
            <person name="Petersen J."/>
        </authorList>
    </citation>
    <scope>NUCLEOTIDE SEQUENCE [LARGE SCALE GENOMIC DNA]</scope>
    <source>
        <strain evidence="4 5">MACL11</strain>
    </source>
</reference>
<dbReference type="InterPro" id="IPR013149">
    <property type="entry name" value="ADH-like_C"/>
</dbReference>
<accession>A0A1U9Z5Y2</accession>
<dbReference type="Gene3D" id="3.40.50.720">
    <property type="entry name" value="NAD(P)-binding Rossmann-like Domain"/>
    <property type="match status" value="1"/>
</dbReference>
<dbReference type="Pfam" id="PF08240">
    <property type="entry name" value="ADH_N"/>
    <property type="match status" value="1"/>
</dbReference>
<keyword evidence="4" id="KW-0808">Transferase</keyword>
<gene>
    <name evidence="4" type="primary">ppsC_2</name>
    <name evidence="4" type="ORF">Mame_03826</name>
</gene>
<dbReference type="InterPro" id="IPR020843">
    <property type="entry name" value="ER"/>
</dbReference>
<dbReference type="InterPro" id="IPR036291">
    <property type="entry name" value="NAD(P)-bd_dom_sf"/>
</dbReference>
<proteinExistence type="predicted"/>
<feature type="domain" description="Enoyl reductase (ER)" evidence="3">
    <location>
        <begin position="16"/>
        <end position="329"/>
    </location>
</feature>
<evidence type="ECO:0000256" key="2">
    <source>
        <dbReference type="ARBA" id="ARBA00023002"/>
    </source>
</evidence>
<dbReference type="EMBL" id="CP020330">
    <property type="protein sequence ID" value="AQZ53127.1"/>
    <property type="molecule type" value="Genomic_DNA"/>
</dbReference>
<keyword evidence="2" id="KW-0560">Oxidoreductase</keyword>
<evidence type="ECO:0000256" key="1">
    <source>
        <dbReference type="ARBA" id="ARBA00022857"/>
    </source>
</evidence>
<dbReference type="InterPro" id="IPR011032">
    <property type="entry name" value="GroES-like_sf"/>
</dbReference>
<evidence type="ECO:0000313" key="5">
    <source>
        <dbReference type="Proteomes" id="UP000191135"/>
    </source>
</evidence>
<dbReference type="KEGG" id="mmed:Mame_03826"/>
<dbReference type="CDD" id="cd05276">
    <property type="entry name" value="p53_inducible_oxidoreductase"/>
    <property type="match status" value="1"/>
</dbReference>
<evidence type="ECO:0000259" key="3">
    <source>
        <dbReference type="SMART" id="SM00829"/>
    </source>
</evidence>
<keyword evidence="4" id="KW-0012">Acyltransferase</keyword>
<dbReference type="EC" id="2.3.1.41" evidence="4"/>
<dbReference type="GO" id="GO:0070402">
    <property type="term" value="F:NADPH binding"/>
    <property type="evidence" value="ECO:0007669"/>
    <property type="project" value="TreeGrafter"/>
</dbReference>
<dbReference type="InterPro" id="IPR014189">
    <property type="entry name" value="Quinone_OxRdtase_PIG3"/>
</dbReference>
<dbReference type="AlphaFoldDB" id="A0A1U9Z5Y2"/>
<dbReference type="InterPro" id="IPR013154">
    <property type="entry name" value="ADH-like_N"/>
</dbReference>
<evidence type="ECO:0000313" key="4">
    <source>
        <dbReference type="EMBL" id="AQZ53127.1"/>
    </source>
</evidence>
<dbReference type="eggNOG" id="COG0604">
    <property type="taxonomic scope" value="Bacteria"/>
</dbReference>
<dbReference type="SUPFAM" id="SSF50129">
    <property type="entry name" value="GroES-like"/>
    <property type="match status" value="1"/>
</dbReference>
<dbReference type="STRING" id="1122214.Mame_03826"/>
<organism evidence="4 5">
    <name type="scientific">Martelella mediterranea DSM 17316</name>
    <dbReference type="NCBI Taxonomy" id="1122214"/>
    <lineage>
        <taxon>Bacteria</taxon>
        <taxon>Pseudomonadati</taxon>
        <taxon>Pseudomonadota</taxon>
        <taxon>Alphaproteobacteria</taxon>
        <taxon>Hyphomicrobiales</taxon>
        <taxon>Aurantimonadaceae</taxon>
        <taxon>Martelella</taxon>
    </lineage>
</organism>
<dbReference type="RefSeq" id="WP_018065459.1">
    <property type="nucleotide sequence ID" value="NZ_AQWH01000013.1"/>
</dbReference>
<dbReference type="NCBIfam" id="TIGR02824">
    <property type="entry name" value="quinone_pig3"/>
    <property type="match status" value="1"/>
</dbReference>
<dbReference type="Pfam" id="PF00107">
    <property type="entry name" value="ADH_zinc_N"/>
    <property type="match status" value="1"/>
</dbReference>
<dbReference type="Gene3D" id="3.90.180.10">
    <property type="entry name" value="Medium-chain alcohol dehydrogenases, catalytic domain"/>
    <property type="match status" value="1"/>
</dbReference>
<dbReference type="GO" id="GO:0016651">
    <property type="term" value="F:oxidoreductase activity, acting on NAD(P)H"/>
    <property type="evidence" value="ECO:0007669"/>
    <property type="project" value="TreeGrafter"/>
</dbReference>
<dbReference type="SMART" id="SM00829">
    <property type="entry name" value="PKS_ER"/>
    <property type="match status" value="1"/>
</dbReference>
<name>A0A1U9Z5Y2_9HYPH</name>